<dbReference type="Pfam" id="PF06854">
    <property type="entry name" value="Phage_Gp15"/>
    <property type="match status" value="1"/>
</dbReference>
<dbReference type="HOGENOM" id="CLU_108800_0_0_9"/>
<dbReference type="PATRIC" id="fig|1053219.3.peg.5882"/>
<dbReference type="RefSeq" id="WP_002162430.1">
    <property type="nucleotide sequence ID" value="NZ_JH792117.1"/>
</dbReference>
<gene>
    <name evidence="1" type="ORF">II3_05756</name>
</gene>
<accession>J8EMQ5</accession>
<dbReference type="Proteomes" id="UP000006997">
    <property type="component" value="Unassembled WGS sequence"/>
</dbReference>
<protein>
    <recommendedName>
        <fullName evidence="3">Bacteriophage Gp15 protein</fullName>
    </recommendedName>
</protein>
<reference evidence="1 2" key="1">
    <citation type="submission" date="2012-04" db="EMBL/GenBank/DDBJ databases">
        <title>The Genome Sequence of Bacillus cereus MC67.</title>
        <authorList>
            <consortium name="The Broad Institute Genome Sequencing Platform"/>
            <consortium name="The Broad Institute Genome Sequencing Center for Infectious Disease"/>
            <person name="Feldgarden M."/>
            <person name="Van der Auwera G.A."/>
            <person name="Mahillon J."/>
            <person name="Duprez V."/>
            <person name="Timmery S."/>
            <person name="Mattelet C."/>
            <person name="Dierick K."/>
            <person name="Sun M."/>
            <person name="Yu Z."/>
            <person name="Zhu L."/>
            <person name="Hu X."/>
            <person name="Shank E.B."/>
            <person name="Swiecicka I."/>
            <person name="Hansen B.M."/>
            <person name="Andrup L."/>
            <person name="Young S.K."/>
            <person name="Zeng Q."/>
            <person name="Gargeya S."/>
            <person name="Fitzgerald M."/>
            <person name="Haas B."/>
            <person name="Abouelleil A."/>
            <person name="Alvarado L."/>
            <person name="Arachchi H.M."/>
            <person name="Berlin A."/>
            <person name="Chapman S.B."/>
            <person name="Goldberg J."/>
            <person name="Griggs A."/>
            <person name="Gujja S."/>
            <person name="Hansen M."/>
            <person name="Howarth C."/>
            <person name="Imamovic A."/>
            <person name="Larimer J."/>
            <person name="McCowen C."/>
            <person name="Montmayeur A."/>
            <person name="Murphy C."/>
            <person name="Neiman D."/>
            <person name="Pearson M."/>
            <person name="Priest M."/>
            <person name="Roberts A."/>
            <person name="Saif S."/>
            <person name="Shea T."/>
            <person name="Sisk P."/>
            <person name="Sykes S."/>
            <person name="Wortman J."/>
            <person name="Nusbaum C."/>
            <person name="Birren B."/>
        </authorList>
    </citation>
    <scope>NUCLEOTIDE SEQUENCE [LARGE SCALE GENOMIC DNA]</scope>
    <source>
        <strain evidence="1 2">MC67</strain>
    </source>
</reference>
<name>J8EMQ5_BACCE</name>
<dbReference type="InterPro" id="IPR009660">
    <property type="entry name" value="Phage_A500_Gp15"/>
</dbReference>
<proteinExistence type="predicted"/>
<dbReference type="EMBL" id="AHEN01000072">
    <property type="protein sequence ID" value="EJQ89800.1"/>
    <property type="molecule type" value="Genomic_DNA"/>
</dbReference>
<evidence type="ECO:0008006" key="3">
    <source>
        <dbReference type="Google" id="ProtNLM"/>
    </source>
</evidence>
<evidence type="ECO:0000313" key="2">
    <source>
        <dbReference type="Proteomes" id="UP000006997"/>
    </source>
</evidence>
<evidence type="ECO:0000313" key="1">
    <source>
        <dbReference type="EMBL" id="EJQ89800.1"/>
    </source>
</evidence>
<organism evidence="1 2">
    <name type="scientific">Bacillus cereus MC67</name>
    <dbReference type="NCBI Taxonomy" id="1053219"/>
    <lineage>
        <taxon>Bacteria</taxon>
        <taxon>Bacillati</taxon>
        <taxon>Bacillota</taxon>
        <taxon>Bacilli</taxon>
        <taxon>Bacillales</taxon>
        <taxon>Bacillaceae</taxon>
        <taxon>Bacillus</taxon>
        <taxon>Bacillus cereus group</taxon>
    </lineage>
</organism>
<sequence>MKNPFTLTERNFDVINWGGVAVELNLSFDNILMMLQMFDDSSIREKQKPHIALQMLIVEATLIPQLDISRRLELLRAIFMAKLGVDLDGDTKNTQKKSEQSDNYNADETAPDYPIVDYSIDAERIYASFLMDYSIDLIEEQGKLKWSQFQALFNNLSDNTPMKIAIKYRVCAIPERTKDNKEEVKDIRKKKLFYELPKAKEMREAHEYEAYKRNMDIKRKRIMEMQSRQ</sequence>
<comment type="caution">
    <text evidence="1">The sequence shown here is derived from an EMBL/GenBank/DDBJ whole genome shotgun (WGS) entry which is preliminary data.</text>
</comment>
<dbReference type="AlphaFoldDB" id="J8EMQ5"/>